<dbReference type="EMBL" id="ML735695">
    <property type="protein sequence ID" value="KAE8422259.1"/>
    <property type="molecule type" value="Genomic_DNA"/>
</dbReference>
<name>A0ABQ6WYU7_9EURO</name>
<evidence type="ECO:0000256" key="1">
    <source>
        <dbReference type="SAM" id="SignalP"/>
    </source>
</evidence>
<feature type="signal peptide" evidence="1">
    <location>
        <begin position="1"/>
        <end position="18"/>
    </location>
</feature>
<protein>
    <recommendedName>
        <fullName evidence="4">Secreted protein</fullName>
    </recommendedName>
</protein>
<accession>A0ABQ6WYU7</accession>
<gene>
    <name evidence="2" type="ORF">BDV36DRAFT_245454</name>
</gene>
<sequence>MLNWLLITGFYCIGLSYSLQLKWANEPRFATTISDFPRCVGFNLNLQLRLRRCLESNMIDVFLHPSGPFSHWILYYPCKHH</sequence>
<organism evidence="2 3">
    <name type="scientific">Aspergillus pseudocaelatus</name>
    <dbReference type="NCBI Taxonomy" id="1825620"/>
    <lineage>
        <taxon>Eukaryota</taxon>
        <taxon>Fungi</taxon>
        <taxon>Dikarya</taxon>
        <taxon>Ascomycota</taxon>
        <taxon>Pezizomycotina</taxon>
        <taxon>Eurotiomycetes</taxon>
        <taxon>Eurotiomycetidae</taxon>
        <taxon>Eurotiales</taxon>
        <taxon>Aspergillaceae</taxon>
        <taxon>Aspergillus</taxon>
        <taxon>Aspergillus subgen. Circumdati</taxon>
    </lineage>
</organism>
<evidence type="ECO:0008006" key="4">
    <source>
        <dbReference type="Google" id="ProtNLM"/>
    </source>
</evidence>
<dbReference type="Proteomes" id="UP000325395">
    <property type="component" value="Unassembled WGS sequence"/>
</dbReference>
<feature type="chain" id="PRO_5045043031" description="Secreted protein" evidence="1">
    <location>
        <begin position="19"/>
        <end position="81"/>
    </location>
</feature>
<reference evidence="2 3" key="1">
    <citation type="submission" date="2019-04" db="EMBL/GenBank/DDBJ databases">
        <authorList>
            <consortium name="DOE Joint Genome Institute"/>
            <person name="Mondo S."/>
            <person name="Kjaerbolling I."/>
            <person name="Vesth T."/>
            <person name="Frisvad J.C."/>
            <person name="Nybo J.L."/>
            <person name="Theobald S."/>
            <person name="Kildgaard S."/>
            <person name="Isbrandt T."/>
            <person name="Kuo A."/>
            <person name="Sato A."/>
            <person name="Lyhne E.K."/>
            <person name="Kogle M.E."/>
            <person name="Wiebenga A."/>
            <person name="Kun R.S."/>
            <person name="Lubbers R.J."/>
            <person name="Makela M.R."/>
            <person name="Barry K."/>
            <person name="Chovatia M."/>
            <person name="Clum A."/>
            <person name="Daum C."/>
            <person name="Haridas S."/>
            <person name="He G."/>
            <person name="LaButti K."/>
            <person name="Lipzen A."/>
            <person name="Riley R."/>
            <person name="Salamov A."/>
            <person name="Simmons B.A."/>
            <person name="Magnuson J.K."/>
            <person name="Henrissat B."/>
            <person name="Mortensen U.H."/>
            <person name="Larsen T.O."/>
            <person name="Devries R.P."/>
            <person name="Grigoriev I.V."/>
            <person name="Machida M."/>
            <person name="Baker S.E."/>
            <person name="Andersen M.R."/>
            <person name="Cantor M.N."/>
            <person name="Hua S.X."/>
        </authorList>
    </citation>
    <scope>NUCLEOTIDE SEQUENCE [LARGE SCALE GENOMIC DNA]</scope>
    <source>
        <strain evidence="2 3">CBS 117616</strain>
    </source>
</reference>
<proteinExistence type="predicted"/>
<keyword evidence="3" id="KW-1185">Reference proteome</keyword>
<evidence type="ECO:0000313" key="2">
    <source>
        <dbReference type="EMBL" id="KAE8422259.1"/>
    </source>
</evidence>
<evidence type="ECO:0000313" key="3">
    <source>
        <dbReference type="Proteomes" id="UP000325395"/>
    </source>
</evidence>
<keyword evidence="1" id="KW-0732">Signal</keyword>